<feature type="domain" description="DUF4372" evidence="6">
    <location>
        <begin position="8"/>
        <end position="67"/>
    </location>
</feature>
<reference evidence="7 8" key="1">
    <citation type="submission" date="2018-06" db="EMBL/GenBank/DDBJ databases">
        <title>Paenibacillus imtechensis sp. nov.</title>
        <authorList>
            <person name="Pinnaka A.K."/>
            <person name="Singh H."/>
            <person name="Kaur M."/>
        </authorList>
    </citation>
    <scope>NUCLEOTIDE SEQUENCE [LARGE SCALE GENOMIC DNA]</scope>
    <source>
        <strain evidence="7 8">SMB1</strain>
    </source>
</reference>
<sequence>MDKDTLFSSFGKWLSPICSKMFHTQIAKSGQDKYVKKLTTLAYLKLFLHAQLQQREGLREIADDVLSKEFQRELGLETISAAQLSRKHSRVNPDLLQQIFERLAKQILSRHGCSIANRKALRIIDSTTVALCLQRYKWADFRKTKAGIKLHLRLAFADAHEVLPEKATITTARKNDRTQMDDLIHEEGITYVFDRGYVDYRIFDRYCSDGIYFATRLKENAMIEPLQSLEIPEDSKVTMDERVLVGSGQKRMKHKLRMVETTDSQSNLLILLTNRFDLSCDEISEMYRSRWAIETFFKWMKQHLKIKHFYGTSQQAAHNQVWLTLIAFCLLMLAKLDANVEHSLLQIQRWLKALMWKPYALWIGRMKRKPSRKSAGRRRLEPT</sequence>
<protein>
    <submittedName>
        <fullName evidence="7">IS4 family transposase</fullName>
    </submittedName>
</protein>
<dbReference type="EMBL" id="QKRB01000037">
    <property type="protein sequence ID" value="PZD96584.1"/>
    <property type="molecule type" value="Genomic_DNA"/>
</dbReference>
<evidence type="ECO:0000256" key="3">
    <source>
        <dbReference type="ARBA" id="ARBA00023125"/>
    </source>
</evidence>
<evidence type="ECO:0000259" key="5">
    <source>
        <dbReference type="Pfam" id="PF01609"/>
    </source>
</evidence>
<dbReference type="InterPro" id="IPR025399">
    <property type="entry name" value="DUF4372"/>
</dbReference>
<keyword evidence="2" id="KW-0815">Transposition</keyword>
<dbReference type="InterPro" id="IPR047952">
    <property type="entry name" value="Transpos_IS4"/>
</dbReference>
<dbReference type="Proteomes" id="UP000249522">
    <property type="component" value="Unassembled WGS sequence"/>
</dbReference>
<comment type="caution">
    <text evidence="7">The sequence shown here is derived from an EMBL/GenBank/DDBJ whole genome shotgun (WGS) entry which is preliminary data.</text>
</comment>
<evidence type="ECO:0000313" key="8">
    <source>
        <dbReference type="Proteomes" id="UP000249522"/>
    </source>
</evidence>
<dbReference type="Gene3D" id="3.90.350.10">
    <property type="entry name" value="Transposase Inhibitor Protein From Tn5, Chain A, domain 1"/>
    <property type="match status" value="1"/>
</dbReference>
<dbReference type="Pfam" id="PF01609">
    <property type="entry name" value="DDE_Tnp_1"/>
    <property type="match status" value="1"/>
</dbReference>
<dbReference type="InterPro" id="IPR002559">
    <property type="entry name" value="Transposase_11"/>
</dbReference>
<feature type="domain" description="Transposase IS4-like" evidence="5">
    <location>
        <begin position="120"/>
        <end position="330"/>
    </location>
</feature>
<dbReference type="GO" id="GO:0006313">
    <property type="term" value="P:DNA transposition"/>
    <property type="evidence" value="ECO:0007669"/>
    <property type="project" value="InterPro"/>
</dbReference>
<evidence type="ECO:0000313" key="7">
    <source>
        <dbReference type="EMBL" id="PZD96584.1"/>
    </source>
</evidence>
<dbReference type="NCBIfam" id="NF033592">
    <property type="entry name" value="transpos_IS4_1"/>
    <property type="match status" value="1"/>
</dbReference>
<proteinExistence type="inferred from homology"/>
<accession>A0A2W1LPY5</accession>
<keyword evidence="4" id="KW-0233">DNA recombination</keyword>
<dbReference type="GO" id="GO:0004803">
    <property type="term" value="F:transposase activity"/>
    <property type="evidence" value="ECO:0007669"/>
    <property type="project" value="InterPro"/>
</dbReference>
<keyword evidence="3" id="KW-0238">DNA-binding</keyword>
<dbReference type="PANTHER" id="PTHR33258:SF1">
    <property type="entry name" value="TRANSPOSASE INSL FOR INSERTION SEQUENCE ELEMENT IS186A-RELATED"/>
    <property type="match status" value="1"/>
</dbReference>
<dbReference type="GO" id="GO:0003677">
    <property type="term" value="F:DNA binding"/>
    <property type="evidence" value="ECO:0007669"/>
    <property type="project" value="UniProtKB-KW"/>
</dbReference>
<gene>
    <name evidence="7" type="ORF">DNH61_07240</name>
</gene>
<dbReference type="RefSeq" id="WP_111145989.1">
    <property type="nucleotide sequence ID" value="NZ_QKRB01000037.1"/>
</dbReference>
<organism evidence="7 8">
    <name type="scientific">Paenibacillus sambharensis</name>
    <dbReference type="NCBI Taxonomy" id="1803190"/>
    <lineage>
        <taxon>Bacteria</taxon>
        <taxon>Bacillati</taxon>
        <taxon>Bacillota</taxon>
        <taxon>Bacilli</taxon>
        <taxon>Bacillales</taxon>
        <taxon>Paenibacillaceae</taxon>
        <taxon>Paenibacillus</taxon>
    </lineage>
</organism>
<evidence type="ECO:0000256" key="4">
    <source>
        <dbReference type="ARBA" id="ARBA00023172"/>
    </source>
</evidence>
<dbReference type="InterPro" id="IPR012337">
    <property type="entry name" value="RNaseH-like_sf"/>
</dbReference>
<dbReference type="AlphaFoldDB" id="A0A2W1LPY5"/>
<evidence type="ECO:0000256" key="1">
    <source>
        <dbReference type="ARBA" id="ARBA00010075"/>
    </source>
</evidence>
<comment type="similarity">
    <text evidence="1">Belongs to the transposase 11 family.</text>
</comment>
<dbReference type="SUPFAM" id="SSF53098">
    <property type="entry name" value="Ribonuclease H-like"/>
    <property type="match status" value="1"/>
</dbReference>
<evidence type="ECO:0000256" key="2">
    <source>
        <dbReference type="ARBA" id="ARBA00022578"/>
    </source>
</evidence>
<evidence type="ECO:0000259" key="6">
    <source>
        <dbReference type="Pfam" id="PF14294"/>
    </source>
</evidence>
<dbReference type="Pfam" id="PF14294">
    <property type="entry name" value="DUF4372"/>
    <property type="match status" value="1"/>
</dbReference>
<dbReference type="PANTHER" id="PTHR33258">
    <property type="entry name" value="TRANSPOSASE INSL FOR INSERTION SEQUENCE ELEMENT IS186A-RELATED"/>
    <property type="match status" value="1"/>
</dbReference>
<dbReference type="OrthoDB" id="368860at2"/>
<keyword evidence="8" id="KW-1185">Reference proteome</keyword>
<name>A0A2W1LPY5_9BACL</name>